<organism evidence="1 2">
    <name type="scientific">Aeromonas phage phiA8-29</name>
    <dbReference type="NCBI Taxonomy" id="1978922"/>
    <lineage>
        <taxon>Viruses</taxon>
        <taxon>Duplodnaviria</taxon>
        <taxon>Heunggongvirae</taxon>
        <taxon>Uroviricota</taxon>
        <taxon>Caudoviricetes</taxon>
        <taxon>Pantevenvirales</taxon>
        <taxon>Ackermannviridae</taxon>
        <taxon>Tedavirus</taxon>
        <taxon>Tedavirus A829</taxon>
    </lineage>
</organism>
<sequence>MPRFDEDLGVPVITSLTKLFGVSARPGARVILQDADGFHNGTYDGAYWHFVPPVAFAIANLPAATGYPIGANIIVTGAFAADVSKILLKCDLVKNVKSWTGNVVSATANNGAATAPATVTWTVKP</sequence>
<reference evidence="1 2" key="1">
    <citation type="submission" date="2017-04" db="EMBL/GenBank/DDBJ databases">
        <title>Complete genome sequence and characterization of temperature-dependent bacteriophage phiA8-29 infecting Aeromonas.</title>
        <authorList>
            <person name="He Y."/>
            <person name="Yang H."/>
        </authorList>
    </citation>
    <scope>NUCLEOTIDE SEQUENCE [LARGE SCALE GENOMIC DNA]</scope>
</reference>
<protein>
    <submittedName>
        <fullName evidence="1">Uncharacterized protein</fullName>
    </submittedName>
</protein>
<accession>A0A1W6DY72</accession>
<proteinExistence type="predicted"/>
<dbReference type="EMBL" id="KY914485">
    <property type="protein sequence ID" value="ARK07950.1"/>
    <property type="molecule type" value="Genomic_DNA"/>
</dbReference>
<gene>
    <name evidence="1" type="ORF">phiA829_130</name>
</gene>
<keyword evidence="2" id="KW-1185">Reference proteome</keyword>
<evidence type="ECO:0000313" key="2">
    <source>
        <dbReference type="Proteomes" id="UP000221506"/>
    </source>
</evidence>
<evidence type="ECO:0000313" key="1">
    <source>
        <dbReference type="EMBL" id="ARK07950.1"/>
    </source>
</evidence>
<dbReference type="Proteomes" id="UP000221506">
    <property type="component" value="Segment"/>
</dbReference>
<name>A0A1W6DY72_9CAUD</name>